<dbReference type="RefSeq" id="WP_163666934.1">
    <property type="nucleotide sequence ID" value="NZ_QZCE01000002.1"/>
</dbReference>
<accession>A0A6M0SC58</accession>
<proteinExistence type="predicted"/>
<comment type="caution">
    <text evidence="1">The sequence shown here is derived from an EMBL/GenBank/DDBJ whole genome shotgun (WGS) entry which is preliminary data.</text>
</comment>
<name>A0A6M0SC58_9CYAN</name>
<protein>
    <submittedName>
        <fullName evidence="1">Uncharacterized protein</fullName>
    </submittedName>
</protein>
<dbReference type="Proteomes" id="UP000473574">
    <property type="component" value="Unassembled WGS sequence"/>
</dbReference>
<sequence>MPISTETIRAAIHSNYLPGKILERGANFDDILEVLFELQQAKPADLYYQEILSGTTLVQLAEQEDKEVASLITALKTRGYDIPEADRLIVTVPKRIKQALESIDNFYPLFRQLLQELEDDDEPIERVYLGTVAGEKESSAEVVLDDLNDSDIERINKLPSWKRSRIDEEGLFKPKMRAILEMLVERVPELEKFRKPQDWAPWTHPTANAEKLVPTSFSAPVYVGRIAERLKIPKGLAHTKESNYSAMMRDWLDEFTEQDIPLLQPPLAFRTSSAWYSDLPSGRESVVFIAKPVISLTLTESLSQKLKAFCQKSGLAHGKFLSALMFWGLKKEQSDIPGWSEWEAFCRAKGRVDNLPETLKSLEKKGFCHLK</sequence>
<dbReference type="AlphaFoldDB" id="A0A6M0SC58"/>
<evidence type="ECO:0000313" key="1">
    <source>
        <dbReference type="EMBL" id="NEZ65663.1"/>
    </source>
</evidence>
<evidence type="ECO:0000313" key="2">
    <source>
        <dbReference type="Proteomes" id="UP000473574"/>
    </source>
</evidence>
<reference evidence="1 2" key="1">
    <citation type="journal article" date="2020" name="Microb. Ecol.">
        <title>Ecogenomics of the Marine Benthic Filamentous Cyanobacterium Adonisia.</title>
        <authorList>
            <person name="Walter J.M."/>
            <person name="Coutinho F.H."/>
            <person name="Leomil L."/>
            <person name="Hargreaves P.I."/>
            <person name="Campeao M.E."/>
            <person name="Vieira V.V."/>
            <person name="Silva B.S."/>
            <person name="Fistarol G.O."/>
            <person name="Salomon P.S."/>
            <person name="Sawabe T."/>
            <person name="Mino S."/>
            <person name="Hosokawa M."/>
            <person name="Miyashita H."/>
            <person name="Maruyama F."/>
            <person name="van Verk M.C."/>
            <person name="Dutilh B.E."/>
            <person name="Thompson C.C."/>
            <person name="Thompson F.L."/>
        </authorList>
    </citation>
    <scope>NUCLEOTIDE SEQUENCE [LARGE SCALE GENOMIC DNA]</scope>
    <source>
        <strain evidence="1 2">CCMR0082</strain>
    </source>
</reference>
<gene>
    <name evidence="1" type="ORF">D0962_23385</name>
</gene>
<organism evidence="1 2">
    <name type="scientific">Adonisia turfae CCMR0082</name>
    <dbReference type="NCBI Taxonomy" id="2304604"/>
    <lineage>
        <taxon>Bacteria</taxon>
        <taxon>Bacillati</taxon>
        <taxon>Cyanobacteriota</taxon>
        <taxon>Adonisia</taxon>
        <taxon>Adonisia turfae</taxon>
    </lineage>
</organism>
<dbReference type="EMBL" id="QZCE01000002">
    <property type="protein sequence ID" value="NEZ65663.1"/>
    <property type="molecule type" value="Genomic_DNA"/>
</dbReference>